<evidence type="ECO:0000313" key="1">
    <source>
        <dbReference type="EMBL" id="GAQ86382.1"/>
    </source>
</evidence>
<proteinExistence type="predicted"/>
<protein>
    <submittedName>
        <fullName evidence="1">Uncharacterized protein</fullName>
    </submittedName>
</protein>
<dbReference type="AlphaFoldDB" id="A0A1Y1I8W0"/>
<dbReference type="OrthoDB" id="1895928at2759"/>
<evidence type="ECO:0000313" key="2">
    <source>
        <dbReference type="Proteomes" id="UP000054558"/>
    </source>
</evidence>
<keyword evidence="2" id="KW-1185">Reference proteome</keyword>
<accession>A0A1Y1I8W0</accession>
<dbReference type="OMA" id="FETALYH"/>
<dbReference type="InterPro" id="IPR016024">
    <property type="entry name" value="ARM-type_fold"/>
</dbReference>
<reference evidence="1 2" key="1">
    <citation type="journal article" date="2014" name="Nat. Commun.">
        <title>Klebsormidium flaccidum genome reveals primary factors for plant terrestrial adaptation.</title>
        <authorList>
            <person name="Hori K."/>
            <person name="Maruyama F."/>
            <person name="Fujisawa T."/>
            <person name="Togashi T."/>
            <person name="Yamamoto N."/>
            <person name="Seo M."/>
            <person name="Sato S."/>
            <person name="Yamada T."/>
            <person name="Mori H."/>
            <person name="Tajima N."/>
            <person name="Moriyama T."/>
            <person name="Ikeuchi M."/>
            <person name="Watanabe M."/>
            <person name="Wada H."/>
            <person name="Kobayashi K."/>
            <person name="Saito M."/>
            <person name="Masuda T."/>
            <person name="Sasaki-Sekimoto Y."/>
            <person name="Mashiguchi K."/>
            <person name="Awai K."/>
            <person name="Shimojima M."/>
            <person name="Masuda S."/>
            <person name="Iwai M."/>
            <person name="Nobusawa T."/>
            <person name="Narise T."/>
            <person name="Kondo S."/>
            <person name="Saito H."/>
            <person name="Sato R."/>
            <person name="Murakawa M."/>
            <person name="Ihara Y."/>
            <person name="Oshima-Yamada Y."/>
            <person name="Ohtaka K."/>
            <person name="Satoh M."/>
            <person name="Sonobe K."/>
            <person name="Ishii M."/>
            <person name="Ohtani R."/>
            <person name="Kanamori-Sato M."/>
            <person name="Honoki R."/>
            <person name="Miyazaki D."/>
            <person name="Mochizuki H."/>
            <person name="Umetsu J."/>
            <person name="Higashi K."/>
            <person name="Shibata D."/>
            <person name="Kamiya Y."/>
            <person name="Sato N."/>
            <person name="Nakamura Y."/>
            <person name="Tabata S."/>
            <person name="Ida S."/>
            <person name="Kurokawa K."/>
            <person name="Ohta H."/>
        </authorList>
    </citation>
    <scope>NUCLEOTIDE SEQUENCE [LARGE SCALE GENOMIC DNA]</scope>
    <source>
        <strain evidence="1 2">NIES-2285</strain>
    </source>
</reference>
<organism evidence="1 2">
    <name type="scientific">Klebsormidium nitens</name>
    <name type="common">Green alga</name>
    <name type="synonym">Ulothrix nitens</name>
    <dbReference type="NCBI Taxonomy" id="105231"/>
    <lineage>
        <taxon>Eukaryota</taxon>
        <taxon>Viridiplantae</taxon>
        <taxon>Streptophyta</taxon>
        <taxon>Klebsormidiophyceae</taxon>
        <taxon>Klebsormidiales</taxon>
        <taxon>Klebsormidiaceae</taxon>
        <taxon>Klebsormidium</taxon>
    </lineage>
</organism>
<dbReference type="SUPFAM" id="SSF48371">
    <property type="entry name" value="ARM repeat"/>
    <property type="match status" value="1"/>
</dbReference>
<dbReference type="EMBL" id="DF237235">
    <property type="protein sequence ID" value="GAQ86382.1"/>
    <property type="molecule type" value="Genomic_DNA"/>
</dbReference>
<dbReference type="Proteomes" id="UP000054558">
    <property type="component" value="Unassembled WGS sequence"/>
</dbReference>
<name>A0A1Y1I8W0_KLENI</name>
<sequence length="349" mass="38817">MITASFSSSRDREQSAECISIASELLQLDLEAMKSVIGECSATVVKDIQTAEDDSGFNMKKSVILEELFSRLEEKRLLDIALCADGEHCETLEDCELGAALRAGLQSSDLSSRIQAMRLIGISSLKSYTAFTRLSGILDSALYMEDWEVREYVQATILDAINIHHHKMSFDDVSRYLLPFLYAPTTRLQLNAVVGLGRLLLASAFLEDTEIMLASLLERYVSNNDGDNSEVDNRKVVEALHIFFNTYGGAEKKQHQDELANTLVYMLLEKMEAGVVILAENHAELADSPSRSAEAQTLRLAMKFVRHLCGEDVMHAVFESMCVNIENQCGPSLLTREACGRWLKGSSTR</sequence>
<gene>
    <name evidence="1" type="ORF">KFL_002860060</name>
</gene>